<evidence type="ECO:0000256" key="7">
    <source>
        <dbReference type="SAM" id="MobiDB-lite"/>
    </source>
</evidence>
<evidence type="ECO:0000313" key="11">
    <source>
        <dbReference type="Proteomes" id="UP000827284"/>
    </source>
</evidence>
<dbReference type="GO" id="GO:0004856">
    <property type="term" value="F:D-xylulokinase activity"/>
    <property type="evidence" value="ECO:0007669"/>
    <property type="project" value="UniProtKB-UniRule"/>
</dbReference>
<dbReference type="InterPro" id="IPR043129">
    <property type="entry name" value="ATPase_NBD"/>
</dbReference>
<reference evidence="10" key="2">
    <citation type="journal article" date="2022" name="Microbiol. Resour. Announc.">
        <title>Whole-Genome Sequence of Entomortierella parvispora E1425, a Mucoromycotan Fungus Associated with Burkholderiaceae-Related Endosymbiotic Bacteria.</title>
        <authorList>
            <person name="Herlambang A."/>
            <person name="Guo Y."/>
            <person name="Takashima Y."/>
            <person name="Narisawa K."/>
            <person name="Ohta H."/>
            <person name="Nishizawa T."/>
        </authorList>
    </citation>
    <scope>NUCLEOTIDE SEQUENCE</scope>
    <source>
        <strain evidence="10">E1425</strain>
    </source>
</reference>
<name>A0A9P3HBE5_9FUNG</name>
<dbReference type="PANTHER" id="PTHR10196:SF57">
    <property type="entry name" value="XYLULOSE KINASE"/>
    <property type="match status" value="1"/>
</dbReference>
<keyword evidence="6" id="KW-0547">Nucleotide-binding</keyword>
<accession>A0A9P3HBE5</accession>
<dbReference type="InterPro" id="IPR018485">
    <property type="entry name" value="FGGY_C"/>
</dbReference>
<evidence type="ECO:0000256" key="5">
    <source>
        <dbReference type="ARBA" id="ARBA00048885"/>
    </source>
</evidence>
<comment type="caution">
    <text evidence="10">The sequence shown here is derived from an EMBL/GenBank/DDBJ whole genome shotgun (WGS) entry which is preliminary data.</text>
</comment>
<comment type="catalytic activity">
    <reaction evidence="5 6">
        <text>D-xylulose + ATP = D-xylulose 5-phosphate + ADP + H(+)</text>
        <dbReference type="Rhea" id="RHEA:10964"/>
        <dbReference type="ChEBI" id="CHEBI:15378"/>
        <dbReference type="ChEBI" id="CHEBI:17140"/>
        <dbReference type="ChEBI" id="CHEBI:30616"/>
        <dbReference type="ChEBI" id="CHEBI:57737"/>
        <dbReference type="ChEBI" id="CHEBI:456216"/>
        <dbReference type="EC" id="2.7.1.17"/>
    </reaction>
</comment>
<dbReference type="InterPro" id="IPR042024">
    <property type="entry name" value="D-XK_euk"/>
</dbReference>
<comment type="function">
    <text evidence="6">Highly specific D-xylulose kinase which participates in the catabolism of xylose. Xylose is a major component of hemicelluloses such as xylan. Most fungi utilize D-xylose via three enzymatic reactions, xylose reductase (XR), xylitol dehydrogenase (XDH), and xylulokinase, to form xylulose 5-phosphate, which enters pentose phosphate pathway.</text>
</comment>
<keyword evidence="2 6" id="KW-0859">Xylose metabolism</keyword>
<dbReference type="Proteomes" id="UP000827284">
    <property type="component" value="Unassembled WGS sequence"/>
</dbReference>
<feature type="region of interest" description="Disordered" evidence="7">
    <location>
        <begin position="516"/>
        <end position="539"/>
    </location>
</feature>
<evidence type="ECO:0000256" key="3">
    <source>
        <dbReference type="ARBA" id="ARBA00022679"/>
    </source>
</evidence>
<dbReference type="EMBL" id="BQFW01000008">
    <property type="protein sequence ID" value="GJJ73594.1"/>
    <property type="molecule type" value="Genomic_DNA"/>
</dbReference>
<dbReference type="Pfam" id="PF00370">
    <property type="entry name" value="FGGY_N"/>
    <property type="match status" value="1"/>
</dbReference>
<organism evidence="10 11">
    <name type="scientific">Entomortierella parvispora</name>
    <dbReference type="NCBI Taxonomy" id="205924"/>
    <lineage>
        <taxon>Eukaryota</taxon>
        <taxon>Fungi</taxon>
        <taxon>Fungi incertae sedis</taxon>
        <taxon>Mucoromycota</taxon>
        <taxon>Mortierellomycotina</taxon>
        <taxon>Mortierellomycetes</taxon>
        <taxon>Mortierellales</taxon>
        <taxon>Mortierellaceae</taxon>
        <taxon>Entomortierella</taxon>
    </lineage>
</organism>
<gene>
    <name evidence="10" type="ORF">EMPS_05952</name>
</gene>
<reference evidence="10" key="1">
    <citation type="submission" date="2021-11" db="EMBL/GenBank/DDBJ databases">
        <authorList>
            <person name="Herlambang A."/>
            <person name="Guo Y."/>
            <person name="Takashima Y."/>
            <person name="Nishizawa T."/>
        </authorList>
    </citation>
    <scope>NUCLEOTIDE SEQUENCE</scope>
    <source>
        <strain evidence="10">E1425</strain>
    </source>
</reference>
<protein>
    <recommendedName>
        <fullName evidence="6">Xylulose kinase</fullName>
        <ecNumber evidence="6">2.7.1.17</ecNumber>
    </recommendedName>
</protein>
<evidence type="ECO:0000259" key="8">
    <source>
        <dbReference type="Pfam" id="PF00370"/>
    </source>
</evidence>
<keyword evidence="3 6" id="KW-0808">Transferase</keyword>
<keyword evidence="11" id="KW-1185">Reference proteome</keyword>
<dbReference type="GO" id="GO:0005997">
    <property type="term" value="P:xylulose metabolic process"/>
    <property type="evidence" value="ECO:0007669"/>
    <property type="project" value="TreeGrafter"/>
</dbReference>
<dbReference type="Gene3D" id="3.30.420.40">
    <property type="match status" value="2"/>
</dbReference>
<proteinExistence type="inferred from homology"/>
<dbReference type="EC" id="2.7.1.17" evidence="6"/>
<feature type="domain" description="Carbohydrate kinase FGGY N-terminal" evidence="8">
    <location>
        <begin position="192"/>
        <end position="277"/>
    </location>
</feature>
<dbReference type="Pfam" id="PF02782">
    <property type="entry name" value="FGGY_C"/>
    <property type="match status" value="1"/>
</dbReference>
<sequence>MNTEDHHQPTASPLFIGLDLSTQQLKVVVLELHHPEQDGPSTLESHSTFAVHFDHDLPHFQTRGGVAVLHDTDPKSKGVATTPVLMWVEAIEKVFDKMKQEGFPFERVKAISGAAQQHGSVYWSKEAINALQSMHGPATQNQRLTEILKEAFTVGLSPMWQDTSTSAQCQEIEEFLGVSETEKNSSGADARLLGQQRLAEMTGSRAHERYTASQILKIRQATPEVYQATERISLVSSFVASLLMGKFASIDVADGSGMNLLNVDTKTWDPKLTAFIARGGSGVVSSGQATNEDISNTLTKKLGPVDASGKALQGYLCSWFQERYGFTSDVGVVSFTGDNPAAVLALKAEQGDAIVSLGTSDTLLLYTDNHGQTTDTTHVSEQAAEAKLSLGYLCHPVDPNGFLMLYCAKNGSLARERVRDLYADGKWETFNKYLTEAMDLQTRSWFQQDEESKLGFFFFDREIWPPVQGVYRFENGVPVDEFHSKQKEAAEESDRLKKQANVLCICESQFLAMRSRSSQSTSSSTSNTDTPSPSGISRILATGGAASNPVLLRLLSNVFGVPVVRTGGDGDQTGAGSAAWGAARKACQFGSGTFIRDEQTYGNAIQPDLEQTRRYISLLPQFTALEQKLLS</sequence>
<comment type="similarity">
    <text evidence="1 6">Belongs to the FGGY kinase family.</text>
</comment>
<dbReference type="CDD" id="cd07776">
    <property type="entry name" value="ASKHA_NBD_FGGY_SpXK-like"/>
    <property type="match status" value="1"/>
</dbReference>
<dbReference type="PANTHER" id="PTHR10196">
    <property type="entry name" value="SUGAR KINASE"/>
    <property type="match status" value="1"/>
</dbReference>
<dbReference type="GO" id="GO:0042732">
    <property type="term" value="P:D-xylose metabolic process"/>
    <property type="evidence" value="ECO:0007669"/>
    <property type="project" value="UniProtKB-UniRule"/>
</dbReference>
<keyword evidence="6" id="KW-0119">Carbohydrate metabolism</keyword>
<dbReference type="GO" id="GO:0005524">
    <property type="term" value="F:ATP binding"/>
    <property type="evidence" value="ECO:0007669"/>
    <property type="project" value="UniProtKB-UniRule"/>
</dbReference>
<dbReference type="OrthoDB" id="1728974at2759"/>
<dbReference type="InterPro" id="IPR018484">
    <property type="entry name" value="FGGY_N"/>
</dbReference>
<evidence type="ECO:0000256" key="6">
    <source>
        <dbReference type="RuleBase" id="RU367058"/>
    </source>
</evidence>
<keyword evidence="4 6" id="KW-0418">Kinase</keyword>
<evidence type="ECO:0000256" key="2">
    <source>
        <dbReference type="ARBA" id="ARBA00022629"/>
    </source>
</evidence>
<evidence type="ECO:0000256" key="4">
    <source>
        <dbReference type="ARBA" id="ARBA00022777"/>
    </source>
</evidence>
<evidence type="ECO:0000259" key="9">
    <source>
        <dbReference type="Pfam" id="PF02782"/>
    </source>
</evidence>
<dbReference type="SUPFAM" id="SSF53067">
    <property type="entry name" value="Actin-like ATPase domain"/>
    <property type="match status" value="2"/>
</dbReference>
<keyword evidence="6" id="KW-0067">ATP-binding</keyword>
<dbReference type="AlphaFoldDB" id="A0A9P3HBE5"/>
<dbReference type="GO" id="GO:0005829">
    <property type="term" value="C:cytosol"/>
    <property type="evidence" value="ECO:0007669"/>
    <property type="project" value="TreeGrafter"/>
</dbReference>
<feature type="domain" description="Carbohydrate kinase FGGY C-terminal" evidence="9">
    <location>
        <begin position="498"/>
        <end position="582"/>
    </location>
</feature>
<evidence type="ECO:0000256" key="1">
    <source>
        <dbReference type="ARBA" id="ARBA00009156"/>
    </source>
</evidence>
<evidence type="ECO:0000313" key="10">
    <source>
        <dbReference type="EMBL" id="GJJ73594.1"/>
    </source>
</evidence>
<feature type="compositionally biased region" description="Low complexity" evidence="7">
    <location>
        <begin position="516"/>
        <end position="534"/>
    </location>
</feature>